<evidence type="ECO:0000313" key="1">
    <source>
        <dbReference type="EMBL" id="CAG8730086.1"/>
    </source>
</evidence>
<evidence type="ECO:0000313" key="2">
    <source>
        <dbReference type="Proteomes" id="UP000789375"/>
    </source>
</evidence>
<protein>
    <submittedName>
        <fullName evidence="1">11848_t:CDS:1</fullName>
    </submittedName>
</protein>
<feature type="non-terminal residue" evidence="1">
    <location>
        <position position="1"/>
    </location>
</feature>
<accession>A0A9N9IBN7</accession>
<reference evidence="1" key="1">
    <citation type="submission" date="2021-06" db="EMBL/GenBank/DDBJ databases">
        <authorList>
            <person name="Kallberg Y."/>
            <person name="Tangrot J."/>
            <person name="Rosling A."/>
        </authorList>
    </citation>
    <scope>NUCLEOTIDE SEQUENCE</scope>
    <source>
        <strain evidence="1">87-6 pot B 2015</strain>
    </source>
</reference>
<sequence length="46" mass="5459">PQRKTLFASLTNDDGLPRKIAKRIVTFQPRILRYYEVSFLHPSTFH</sequence>
<dbReference type="Proteomes" id="UP000789375">
    <property type="component" value="Unassembled WGS sequence"/>
</dbReference>
<name>A0A9N9IBN7_FUNMO</name>
<comment type="caution">
    <text evidence="1">The sequence shown here is derived from an EMBL/GenBank/DDBJ whole genome shotgun (WGS) entry which is preliminary data.</text>
</comment>
<keyword evidence="2" id="KW-1185">Reference proteome</keyword>
<proteinExistence type="predicted"/>
<gene>
    <name evidence="1" type="ORF">FMOSSE_LOCUS15603</name>
</gene>
<dbReference type="EMBL" id="CAJVPP010016593">
    <property type="protein sequence ID" value="CAG8730086.1"/>
    <property type="molecule type" value="Genomic_DNA"/>
</dbReference>
<organism evidence="1 2">
    <name type="scientific">Funneliformis mosseae</name>
    <name type="common">Endomycorrhizal fungus</name>
    <name type="synonym">Glomus mosseae</name>
    <dbReference type="NCBI Taxonomy" id="27381"/>
    <lineage>
        <taxon>Eukaryota</taxon>
        <taxon>Fungi</taxon>
        <taxon>Fungi incertae sedis</taxon>
        <taxon>Mucoromycota</taxon>
        <taxon>Glomeromycotina</taxon>
        <taxon>Glomeromycetes</taxon>
        <taxon>Glomerales</taxon>
        <taxon>Glomeraceae</taxon>
        <taxon>Funneliformis</taxon>
    </lineage>
</organism>
<dbReference type="AlphaFoldDB" id="A0A9N9IBN7"/>